<reference evidence="3" key="1">
    <citation type="submission" date="2022-07" db="EMBL/GenBank/DDBJ databases">
        <title>The genome of Lyophyllum shimeji provides insight into the initial evolution of ectomycorrhizal fungal genome.</title>
        <authorList>
            <person name="Kobayashi Y."/>
            <person name="Shibata T."/>
            <person name="Hirakawa H."/>
            <person name="Shigenobu S."/>
            <person name="Nishiyama T."/>
            <person name="Yamada A."/>
            <person name="Hasebe M."/>
            <person name="Kawaguchi M."/>
        </authorList>
    </citation>
    <scope>NUCLEOTIDE SEQUENCE</scope>
    <source>
        <strain evidence="3">AT787</strain>
    </source>
</reference>
<accession>A0A9P3UQK6</accession>
<evidence type="ECO:0000313" key="4">
    <source>
        <dbReference type="Proteomes" id="UP001063166"/>
    </source>
</evidence>
<keyword evidence="2" id="KW-0732">Signal</keyword>
<comment type="caution">
    <text evidence="3">The sequence shown here is derived from an EMBL/GenBank/DDBJ whole genome shotgun (WGS) entry which is preliminary data.</text>
</comment>
<dbReference type="AlphaFoldDB" id="A0A9P3UQK6"/>
<feature type="region of interest" description="Disordered" evidence="1">
    <location>
        <begin position="51"/>
        <end position="312"/>
    </location>
</feature>
<dbReference type="EMBL" id="BRPK01000006">
    <property type="protein sequence ID" value="GLB39326.1"/>
    <property type="molecule type" value="Genomic_DNA"/>
</dbReference>
<feature type="chain" id="PRO_5040357101" evidence="2">
    <location>
        <begin position="24"/>
        <end position="331"/>
    </location>
</feature>
<sequence length="331" mass="35730">MISVASTLLLVSLVFGTVPSASAAPIGTRNLDVKSMRRMQAEELTRRVDTRELTGMRRDHHSATSYVPRDDDTPTPVAVVARAGSPEVVKPNPDLTATTSTSPSPSPSPKPKMRRHHAKNEDKGTGTDAKPRALPRFKRDAIPRREHEQQIRSTSTSEPEVVARKEDASSSNVAREDDKVERGLFNGTAAPGGGAKGSTKPDPEPRDVHDPPATSASKRDAGDGSHVGEKMKPSDKAEPDHPKREAPSVKPVESSVPKVAARDDGKCGSGKDCPHKDPSTQNPGTTPPPAKPETKREEVQEAATKREEKKDTKLIKPIAIFRRALAFEDLD</sequence>
<dbReference type="Proteomes" id="UP001063166">
    <property type="component" value="Unassembled WGS sequence"/>
</dbReference>
<feature type="signal peptide" evidence="2">
    <location>
        <begin position="1"/>
        <end position="23"/>
    </location>
</feature>
<feature type="compositionally biased region" description="Basic and acidic residues" evidence="1">
    <location>
        <begin position="161"/>
        <end position="182"/>
    </location>
</feature>
<gene>
    <name evidence="3" type="ORF">LshimejAT787_0604880</name>
</gene>
<protein>
    <submittedName>
        <fullName evidence="3">Uncharacterized protein</fullName>
    </submittedName>
</protein>
<feature type="compositionally biased region" description="Basic and acidic residues" evidence="1">
    <location>
        <begin position="119"/>
        <end position="150"/>
    </location>
</feature>
<keyword evidence="4" id="KW-1185">Reference proteome</keyword>
<evidence type="ECO:0000313" key="3">
    <source>
        <dbReference type="EMBL" id="GLB39326.1"/>
    </source>
</evidence>
<dbReference type="OrthoDB" id="3066281at2759"/>
<feature type="compositionally biased region" description="Basic and acidic residues" evidence="1">
    <location>
        <begin position="292"/>
        <end position="312"/>
    </location>
</feature>
<evidence type="ECO:0000256" key="1">
    <source>
        <dbReference type="SAM" id="MobiDB-lite"/>
    </source>
</evidence>
<feature type="compositionally biased region" description="Low complexity" evidence="1">
    <location>
        <begin position="248"/>
        <end position="259"/>
    </location>
</feature>
<proteinExistence type="predicted"/>
<name>A0A9P3UQK6_LYOSH</name>
<feature type="compositionally biased region" description="Basic and acidic residues" evidence="1">
    <location>
        <begin position="217"/>
        <end position="247"/>
    </location>
</feature>
<feature type="compositionally biased region" description="Basic and acidic residues" evidence="1">
    <location>
        <begin position="199"/>
        <end position="210"/>
    </location>
</feature>
<evidence type="ECO:0000256" key="2">
    <source>
        <dbReference type="SAM" id="SignalP"/>
    </source>
</evidence>
<organism evidence="3 4">
    <name type="scientific">Lyophyllum shimeji</name>
    <name type="common">Hon-shimeji</name>
    <name type="synonym">Tricholoma shimeji</name>
    <dbReference type="NCBI Taxonomy" id="47721"/>
    <lineage>
        <taxon>Eukaryota</taxon>
        <taxon>Fungi</taxon>
        <taxon>Dikarya</taxon>
        <taxon>Basidiomycota</taxon>
        <taxon>Agaricomycotina</taxon>
        <taxon>Agaricomycetes</taxon>
        <taxon>Agaricomycetidae</taxon>
        <taxon>Agaricales</taxon>
        <taxon>Tricholomatineae</taxon>
        <taxon>Lyophyllaceae</taxon>
        <taxon>Lyophyllum</taxon>
    </lineage>
</organism>